<keyword evidence="3" id="KW-1185">Reference proteome</keyword>
<sequence>MSCLLLFWFMEFLDLILGGLLYFAGVEKKDERVLVPDLGSLTSIHDRHATLAFKGYDDTSEDWVLNIPSLSGAFNGTTRTYLDGMQ</sequence>
<reference evidence="2 3" key="1">
    <citation type="submission" date="2020-10" db="EMBL/GenBank/DDBJ databases">
        <title>The Coptis chinensis genome and diversification of protoberbering-type alkaloids.</title>
        <authorList>
            <person name="Wang B."/>
            <person name="Shu S."/>
            <person name="Song C."/>
            <person name="Liu Y."/>
        </authorList>
    </citation>
    <scope>NUCLEOTIDE SEQUENCE [LARGE SCALE GENOMIC DNA]</scope>
    <source>
        <strain evidence="2">HL-2020</strain>
        <tissue evidence="2">Leaf</tissue>
    </source>
</reference>
<evidence type="ECO:0000313" key="3">
    <source>
        <dbReference type="Proteomes" id="UP000631114"/>
    </source>
</evidence>
<keyword evidence="1" id="KW-0812">Transmembrane</keyword>
<dbReference type="PANTHER" id="PTHR34043">
    <property type="entry name" value="ALPHA/BETA-HYDROLASES SUPERFAMILY PROTEIN"/>
    <property type="match status" value="1"/>
</dbReference>
<evidence type="ECO:0000313" key="2">
    <source>
        <dbReference type="EMBL" id="KAF9595516.1"/>
    </source>
</evidence>
<dbReference type="EMBL" id="JADFTS010000007">
    <property type="protein sequence ID" value="KAF9595516.1"/>
    <property type="molecule type" value="Genomic_DNA"/>
</dbReference>
<dbReference type="PANTHER" id="PTHR34043:SF3">
    <property type="entry name" value="ALPHA_BETA-HYDROLASES SUPERFAMILY PROTEIN"/>
    <property type="match status" value="1"/>
</dbReference>
<protein>
    <submittedName>
        <fullName evidence="2">Uncharacterized protein</fullName>
    </submittedName>
</protein>
<gene>
    <name evidence="2" type="ORF">IFM89_000604</name>
</gene>
<dbReference type="AlphaFoldDB" id="A0A835H906"/>
<comment type="caution">
    <text evidence="2">The sequence shown here is derived from an EMBL/GenBank/DDBJ whole genome shotgun (WGS) entry which is preliminary data.</text>
</comment>
<name>A0A835H906_9MAGN</name>
<accession>A0A835H906</accession>
<dbReference type="Proteomes" id="UP000631114">
    <property type="component" value="Unassembled WGS sequence"/>
</dbReference>
<feature type="transmembrane region" description="Helical" evidence="1">
    <location>
        <begin position="6"/>
        <end position="24"/>
    </location>
</feature>
<dbReference type="OrthoDB" id="10487077at2759"/>
<keyword evidence="1" id="KW-1133">Transmembrane helix</keyword>
<evidence type="ECO:0000256" key="1">
    <source>
        <dbReference type="SAM" id="Phobius"/>
    </source>
</evidence>
<proteinExistence type="predicted"/>
<keyword evidence="1" id="KW-0472">Membrane</keyword>
<organism evidence="2 3">
    <name type="scientific">Coptis chinensis</name>
    <dbReference type="NCBI Taxonomy" id="261450"/>
    <lineage>
        <taxon>Eukaryota</taxon>
        <taxon>Viridiplantae</taxon>
        <taxon>Streptophyta</taxon>
        <taxon>Embryophyta</taxon>
        <taxon>Tracheophyta</taxon>
        <taxon>Spermatophyta</taxon>
        <taxon>Magnoliopsida</taxon>
        <taxon>Ranunculales</taxon>
        <taxon>Ranunculaceae</taxon>
        <taxon>Coptidoideae</taxon>
        <taxon>Coptis</taxon>
    </lineage>
</organism>